<organism evidence="1 2">
    <name type="scientific">Xenorhabdus taiwanensis</name>
    <dbReference type="NCBI Taxonomy" id="3085177"/>
    <lineage>
        <taxon>Bacteria</taxon>
        <taxon>Pseudomonadati</taxon>
        <taxon>Pseudomonadota</taxon>
        <taxon>Gammaproteobacteria</taxon>
        <taxon>Enterobacterales</taxon>
        <taxon>Morganellaceae</taxon>
        <taxon>Xenorhabdus</taxon>
    </lineage>
</organism>
<sequence>MLGDHLIEARYSADSTLNSLAYALGCQLWEENPELALKLDEPEGQLQHSLVTWLKQARDENGKLDKLTLEHFLTDSQKVALNERIDG</sequence>
<evidence type="ECO:0000313" key="2">
    <source>
        <dbReference type="Proteomes" id="UP001529514"/>
    </source>
</evidence>
<evidence type="ECO:0000313" key="1">
    <source>
        <dbReference type="EMBL" id="BET98454.1"/>
    </source>
</evidence>
<keyword evidence="2" id="KW-1185">Reference proteome</keyword>
<proteinExistence type="predicted"/>
<dbReference type="RefSeq" id="WP_374051939.1">
    <property type="nucleotide sequence ID" value="NZ_AP028978.1"/>
</dbReference>
<accession>A0ABM8K0G4</accession>
<dbReference type="EMBL" id="AP028978">
    <property type="protein sequence ID" value="BET98454.1"/>
    <property type="molecule type" value="Genomic_DNA"/>
</dbReference>
<reference evidence="1 2" key="1">
    <citation type="submission" date="2023-10" db="EMBL/GenBank/DDBJ databases">
        <title>Xenorhabdus taiwanensis sp. nov., a symbiotic bacterium associated with the entomopathogenic nematode Steinernema taiwanensis.</title>
        <authorList>
            <person name="Tseng C.T."/>
            <person name="Shu H.Y."/>
            <person name="Chen M.H."/>
            <person name="Fang Y.J."/>
            <person name="Wu T.L."/>
            <person name="Lin Y.C."/>
            <person name="Huang C.J."/>
        </authorList>
    </citation>
    <scope>NUCLEOTIDE SEQUENCE [LARGE SCALE GENOMIC DNA]</scope>
    <source>
        <strain evidence="1 2">TCT-1</strain>
    </source>
</reference>
<dbReference type="Proteomes" id="UP001529514">
    <property type="component" value="Chromosome"/>
</dbReference>
<gene>
    <name evidence="1" type="ORF">TCT1_33750</name>
</gene>
<protein>
    <submittedName>
        <fullName evidence="1">Uncharacterized protein</fullName>
    </submittedName>
</protein>
<name>A0ABM8K0G4_9GAMM</name>